<keyword evidence="3 13" id="KW-0812">Transmembrane</keyword>
<evidence type="ECO:0000256" key="10">
    <source>
        <dbReference type="ARBA" id="ARBA00023180"/>
    </source>
</evidence>
<dbReference type="SUPFAM" id="SSF57196">
    <property type="entry name" value="EGF/Laminin"/>
    <property type="match status" value="1"/>
</dbReference>
<keyword evidence="5" id="KW-0677">Repeat</keyword>
<dbReference type="InterPro" id="IPR051495">
    <property type="entry name" value="Epithelial_Barrier/Signaling"/>
</dbReference>
<keyword evidence="6" id="KW-0106">Calcium</keyword>
<dbReference type="PANTHER" id="PTHR13802:SF64">
    <property type="entry name" value="DENDRITE EXTENSION DEFECTIVE PROTEIN 1"/>
    <property type="match status" value="1"/>
</dbReference>
<dbReference type="GO" id="GO:0048731">
    <property type="term" value="P:system development"/>
    <property type="evidence" value="ECO:0007669"/>
    <property type="project" value="UniProtKB-ARBA"/>
</dbReference>
<dbReference type="InterPro" id="IPR024731">
    <property type="entry name" value="NELL2-like_EGF"/>
</dbReference>
<dbReference type="GO" id="GO:0016020">
    <property type="term" value="C:membrane"/>
    <property type="evidence" value="ECO:0007669"/>
    <property type="project" value="UniProtKB-SubCell"/>
</dbReference>
<evidence type="ECO:0000256" key="7">
    <source>
        <dbReference type="ARBA" id="ARBA00022989"/>
    </source>
</evidence>
<dbReference type="Gene3D" id="2.170.300.10">
    <property type="entry name" value="Tie2 ligand-binding domain superfamily"/>
    <property type="match status" value="1"/>
</dbReference>
<feature type="domain" description="NIDO" evidence="15">
    <location>
        <begin position="123"/>
        <end position="262"/>
    </location>
</feature>
<evidence type="ECO:0000256" key="6">
    <source>
        <dbReference type="ARBA" id="ARBA00022837"/>
    </source>
</evidence>
<comment type="caution">
    <text evidence="11">Lacks conserved residue(s) required for the propagation of feature annotation.</text>
</comment>
<dbReference type="InterPro" id="IPR001881">
    <property type="entry name" value="EGF-like_Ca-bd_dom"/>
</dbReference>
<feature type="domain" description="EGF-like" evidence="14">
    <location>
        <begin position="391"/>
        <end position="431"/>
    </location>
</feature>
<protein>
    <submittedName>
        <fullName evidence="19">Nidogen</fullName>
    </submittedName>
</protein>
<keyword evidence="10" id="KW-0325">Glycoprotein</keyword>
<dbReference type="InterPro" id="IPR018097">
    <property type="entry name" value="EGF_Ca-bd_CS"/>
</dbReference>
<evidence type="ECO:0000256" key="8">
    <source>
        <dbReference type="ARBA" id="ARBA00023136"/>
    </source>
</evidence>
<evidence type="ECO:0000256" key="2">
    <source>
        <dbReference type="ARBA" id="ARBA00022536"/>
    </source>
</evidence>
<dbReference type="InterPro" id="IPR000152">
    <property type="entry name" value="EGF-type_Asp/Asn_hydroxyl_site"/>
</dbReference>
<evidence type="ECO:0000313" key="18">
    <source>
        <dbReference type="Proteomes" id="UP000274756"/>
    </source>
</evidence>
<dbReference type="PROSITE" id="PS01186">
    <property type="entry name" value="EGF_2"/>
    <property type="match status" value="1"/>
</dbReference>
<reference evidence="16 18" key="2">
    <citation type="submission" date="2018-11" db="EMBL/GenBank/DDBJ databases">
        <authorList>
            <consortium name="Pathogen Informatics"/>
        </authorList>
    </citation>
    <scope>NUCLEOTIDE SEQUENCE [LARGE SCALE GENOMIC DNA]</scope>
</reference>
<organism evidence="17 19">
    <name type="scientific">Dracunculus medinensis</name>
    <name type="common">Guinea worm</name>
    <dbReference type="NCBI Taxonomy" id="318479"/>
    <lineage>
        <taxon>Eukaryota</taxon>
        <taxon>Metazoa</taxon>
        <taxon>Ecdysozoa</taxon>
        <taxon>Nematoda</taxon>
        <taxon>Chromadorea</taxon>
        <taxon>Rhabditida</taxon>
        <taxon>Spirurina</taxon>
        <taxon>Dracunculoidea</taxon>
        <taxon>Dracunculidae</taxon>
        <taxon>Dracunculus</taxon>
    </lineage>
</organism>
<evidence type="ECO:0000256" key="13">
    <source>
        <dbReference type="SAM" id="Phobius"/>
    </source>
</evidence>
<dbReference type="Pfam" id="PF06119">
    <property type="entry name" value="NIDO"/>
    <property type="match status" value="2"/>
</dbReference>
<evidence type="ECO:0000256" key="12">
    <source>
        <dbReference type="SAM" id="MobiDB-lite"/>
    </source>
</evidence>
<dbReference type="PROSITE" id="PS50026">
    <property type="entry name" value="EGF_3"/>
    <property type="match status" value="1"/>
</dbReference>
<dbReference type="GO" id="GO:0071944">
    <property type="term" value="C:cell periphery"/>
    <property type="evidence" value="ECO:0007669"/>
    <property type="project" value="UniProtKB-ARBA"/>
</dbReference>
<evidence type="ECO:0000313" key="16">
    <source>
        <dbReference type="EMBL" id="VDN55083.1"/>
    </source>
</evidence>
<dbReference type="PROSITE" id="PS01187">
    <property type="entry name" value="EGF_CA"/>
    <property type="match status" value="1"/>
</dbReference>
<dbReference type="GO" id="GO:0005509">
    <property type="term" value="F:calcium ion binding"/>
    <property type="evidence" value="ECO:0007669"/>
    <property type="project" value="InterPro"/>
</dbReference>
<feature type="region of interest" description="Disordered" evidence="12">
    <location>
        <begin position="650"/>
        <end position="699"/>
    </location>
</feature>
<gene>
    <name evidence="16" type="ORF">DME_LOCUS5056</name>
</gene>
<evidence type="ECO:0000256" key="11">
    <source>
        <dbReference type="PROSITE-ProRule" id="PRU00076"/>
    </source>
</evidence>
<dbReference type="WBParaSite" id="DME_0000069601-mRNA-1">
    <property type="protein sequence ID" value="DME_0000069601-mRNA-1"/>
    <property type="gene ID" value="DME_0000069601"/>
</dbReference>
<dbReference type="PROSITE" id="PS51220">
    <property type="entry name" value="NIDO"/>
    <property type="match status" value="2"/>
</dbReference>
<sequence length="1086" mass="120219">MSLSMRVNPERIAARLRIEQEIEMDKLFNRNRRQLATPKEISISITAPLFSSRLFEYGHDVGDNLIPAETDAGIKISLTNPVRLYGKDYSTIYILSNGGIGFDASSKNYQTRVLPSEIALIAPFWNKNDLKNGGHVYYREVTGGRTLERGQSEIRYQYDMTVKVKSCILVTWEKMQPVATTPLPDENTNTFQLALFITDNGTFANYIYKNIGWTQGAEAGFNKGDESDFYALPTSGTGNIMYLEEYGNTGIPGEWMFLLGDNRVERCKAGIKGDTCDEECSTDEWGPDCVFCCHCNAGSCNTVSGACISGQCAECWFDAPTCQKSLLFLLICWCSYKIRNINLEDQHCRSLLNPCAHNAISFTDFDRCGEPIQRCQCLNGYEGDGHKQCLDIDECINNDICHKHAVCINTPGRFFCQCAEGFNGDGITECIATFLYPYEDKSKQLLSRTKNSHVVLHLRNPMVLFGEVHDTLTVSTHGIIAIGEVDSTKLGNKLDMMSVHGVAPFFAPMDLRKGGQISVDETSDNEILARATQTIIQNSFDNSFKAESAVVVTFFNVTNGTIKGPGNTFQAILIAGTNKLHENVTYVQMLYKDLRWSENAEAGIMTLNEVNSVILPGSGTEGIEQLSQLSNIQTPGQWLYRIDADDVPPCNLPSQQPPYCDADPSSAINRKQPLQPKLTKEPSSPRKSPSKPLSEQRPPIAVAEAFKPDLIEVAAPRIIQPILIEASSPPQPIKTHKFFDIATTTRTTTKLFTPILQSQFTKKINETLHIPIISIDSRDIDDLPPDAFDITFPPFITVVPEVITRVPKLKGIFDDSSSPIKLPVTSSSLSEMPTTASVAKSRMIGEEKNLQEKSPFVVSNKDVLFAETSGSDLNLTKPPITMFADDNTSTENTEVFGVDNSLFDYNPTKLVVKPIETKKSMPTKPKLVTAPSPAGSATHGPFDNKSGDKLETSTSNLAVIIPTAIIAVWLLLLAIIALFCCCRKKRAERHFRDLYFPNHQIRPLAMSYPGRKGSKTFSGSYEDHLEKAARLSSELGSYSQNGRISLYGSYWNVANPAPTTTSNAVTNRHSPFAHYASQQIAYLQVI</sequence>
<dbReference type="CDD" id="cd00054">
    <property type="entry name" value="EGF_CA"/>
    <property type="match status" value="1"/>
</dbReference>
<evidence type="ECO:0000256" key="1">
    <source>
        <dbReference type="ARBA" id="ARBA00004479"/>
    </source>
</evidence>
<keyword evidence="4" id="KW-0732">Signal</keyword>
<dbReference type="Pfam" id="PF12947">
    <property type="entry name" value="EGF_3"/>
    <property type="match status" value="1"/>
</dbReference>
<dbReference type="EMBL" id="UYYG01001151">
    <property type="protein sequence ID" value="VDN55083.1"/>
    <property type="molecule type" value="Genomic_DNA"/>
</dbReference>
<accession>A0A158Q2R8</accession>
<name>A0A158Q2R8_DRAME</name>
<evidence type="ECO:0000256" key="4">
    <source>
        <dbReference type="ARBA" id="ARBA00022729"/>
    </source>
</evidence>
<keyword evidence="9" id="KW-1015">Disulfide bond</keyword>
<evidence type="ECO:0000259" key="14">
    <source>
        <dbReference type="PROSITE" id="PS50026"/>
    </source>
</evidence>
<keyword evidence="7 13" id="KW-1133">Transmembrane helix</keyword>
<dbReference type="OrthoDB" id="6236007at2759"/>
<dbReference type="SMART" id="SM00539">
    <property type="entry name" value="NIDO"/>
    <property type="match status" value="2"/>
</dbReference>
<dbReference type="GO" id="GO:0048513">
    <property type="term" value="P:animal organ development"/>
    <property type="evidence" value="ECO:0007669"/>
    <property type="project" value="UniProtKB-ARBA"/>
</dbReference>
<keyword evidence="8 13" id="KW-0472">Membrane</keyword>
<dbReference type="FunFam" id="2.10.25.10:FF:000202">
    <property type="entry name" value="Multiple epidermal growth factor-like domains 8"/>
    <property type="match status" value="1"/>
</dbReference>
<evidence type="ECO:0000256" key="5">
    <source>
        <dbReference type="ARBA" id="ARBA00022737"/>
    </source>
</evidence>
<dbReference type="SMART" id="SM00179">
    <property type="entry name" value="EGF_CA"/>
    <property type="match status" value="1"/>
</dbReference>
<keyword evidence="2 11" id="KW-0245">EGF-like domain</keyword>
<dbReference type="InterPro" id="IPR000742">
    <property type="entry name" value="EGF"/>
</dbReference>
<keyword evidence="18" id="KW-1185">Reference proteome</keyword>
<dbReference type="Proteomes" id="UP000274756">
    <property type="component" value="Unassembled WGS sequence"/>
</dbReference>
<dbReference type="Gene3D" id="2.10.25.10">
    <property type="entry name" value="Laminin"/>
    <property type="match status" value="1"/>
</dbReference>
<evidence type="ECO:0000256" key="9">
    <source>
        <dbReference type="ARBA" id="ARBA00023157"/>
    </source>
</evidence>
<dbReference type="GO" id="GO:0007160">
    <property type="term" value="P:cell-matrix adhesion"/>
    <property type="evidence" value="ECO:0007669"/>
    <property type="project" value="InterPro"/>
</dbReference>
<dbReference type="SMART" id="SM00181">
    <property type="entry name" value="EGF"/>
    <property type="match status" value="1"/>
</dbReference>
<feature type="domain" description="NIDO" evidence="15">
    <location>
        <begin position="504"/>
        <end position="645"/>
    </location>
</feature>
<evidence type="ECO:0000256" key="3">
    <source>
        <dbReference type="ARBA" id="ARBA00022692"/>
    </source>
</evidence>
<evidence type="ECO:0000313" key="19">
    <source>
        <dbReference type="WBParaSite" id="DME_0000069601-mRNA-1"/>
    </source>
</evidence>
<dbReference type="InterPro" id="IPR003886">
    <property type="entry name" value="NIDO_dom"/>
</dbReference>
<dbReference type="PROSITE" id="PS00010">
    <property type="entry name" value="ASX_HYDROXYL"/>
    <property type="match status" value="1"/>
</dbReference>
<dbReference type="STRING" id="318479.A0A158Q2R8"/>
<reference evidence="19" key="1">
    <citation type="submission" date="2016-04" db="UniProtKB">
        <authorList>
            <consortium name="WormBaseParasite"/>
        </authorList>
    </citation>
    <scope>IDENTIFICATION</scope>
</reference>
<dbReference type="PANTHER" id="PTHR13802">
    <property type="entry name" value="MUCIN 4-RELATED"/>
    <property type="match status" value="1"/>
</dbReference>
<feature type="region of interest" description="Disordered" evidence="12">
    <location>
        <begin position="922"/>
        <end position="947"/>
    </location>
</feature>
<evidence type="ECO:0000259" key="15">
    <source>
        <dbReference type="PROSITE" id="PS51220"/>
    </source>
</evidence>
<dbReference type="Proteomes" id="UP000038040">
    <property type="component" value="Unplaced"/>
</dbReference>
<proteinExistence type="predicted"/>
<feature type="transmembrane region" description="Helical" evidence="13">
    <location>
        <begin position="959"/>
        <end position="982"/>
    </location>
</feature>
<comment type="subcellular location">
    <subcellularLocation>
        <location evidence="1">Membrane</location>
        <topology evidence="1">Single-pass type I membrane protein</topology>
    </subcellularLocation>
</comment>
<dbReference type="AlphaFoldDB" id="A0A158Q2R8"/>
<evidence type="ECO:0000313" key="17">
    <source>
        <dbReference type="Proteomes" id="UP000038040"/>
    </source>
</evidence>